<dbReference type="EMBL" id="CACVAZ010000169">
    <property type="protein sequence ID" value="CAA6823797.1"/>
    <property type="molecule type" value="Genomic_DNA"/>
</dbReference>
<organism evidence="1">
    <name type="scientific">uncultured Sulfurovum sp</name>
    <dbReference type="NCBI Taxonomy" id="269237"/>
    <lineage>
        <taxon>Bacteria</taxon>
        <taxon>Pseudomonadati</taxon>
        <taxon>Campylobacterota</taxon>
        <taxon>Epsilonproteobacteria</taxon>
        <taxon>Campylobacterales</taxon>
        <taxon>Sulfurovaceae</taxon>
        <taxon>Sulfurovum</taxon>
        <taxon>environmental samples</taxon>
    </lineage>
</organism>
<protein>
    <submittedName>
        <fullName evidence="1">Uncharacterized protein</fullName>
    </submittedName>
</protein>
<gene>
    <name evidence="1" type="ORF">HELGO_WM55550</name>
</gene>
<feature type="non-terminal residue" evidence="1">
    <location>
        <position position="1"/>
    </location>
</feature>
<proteinExistence type="predicted"/>
<reference evidence="1" key="1">
    <citation type="submission" date="2020-01" db="EMBL/GenBank/DDBJ databases">
        <authorList>
            <person name="Meier V. D."/>
            <person name="Meier V D."/>
        </authorList>
    </citation>
    <scope>NUCLEOTIDE SEQUENCE</scope>
    <source>
        <strain evidence="1">HLG_WM_MAG_02</strain>
    </source>
</reference>
<dbReference type="AlphaFoldDB" id="A0A6S6U0C4"/>
<name>A0A6S6U0C4_9BACT</name>
<sequence length="28" mass="3308">NRKRLHSFNDYLSPTQFEDNMLLLNLGA</sequence>
<evidence type="ECO:0000313" key="1">
    <source>
        <dbReference type="EMBL" id="CAA6823797.1"/>
    </source>
</evidence>
<accession>A0A6S6U0C4</accession>